<dbReference type="InterPro" id="IPR006059">
    <property type="entry name" value="SBP"/>
</dbReference>
<keyword evidence="3" id="KW-0472">Membrane</keyword>
<dbReference type="Pfam" id="PF01547">
    <property type="entry name" value="SBP_bac_1"/>
    <property type="match status" value="1"/>
</dbReference>
<evidence type="ECO:0000256" key="5">
    <source>
        <dbReference type="ARBA" id="ARBA00023288"/>
    </source>
</evidence>
<proteinExistence type="predicted"/>
<evidence type="ECO:0000256" key="6">
    <source>
        <dbReference type="SAM" id="SignalP"/>
    </source>
</evidence>
<dbReference type="RefSeq" id="WP_131013891.1">
    <property type="nucleotide sequence ID" value="NZ_SIRE01000009.1"/>
</dbReference>
<dbReference type="SUPFAM" id="SSF53850">
    <property type="entry name" value="Periplasmic binding protein-like II"/>
    <property type="match status" value="1"/>
</dbReference>
<dbReference type="PROSITE" id="PS51257">
    <property type="entry name" value="PROKAR_LIPOPROTEIN"/>
    <property type="match status" value="1"/>
</dbReference>
<evidence type="ECO:0000313" key="7">
    <source>
        <dbReference type="EMBL" id="TBL78535.1"/>
    </source>
</evidence>
<accession>A0A4Q9DRM8</accession>
<reference evidence="7 8" key="1">
    <citation type="submission" date="2019-02" db="EMBL/GenBank/DDBJ databases">
        <title>Paenibacillus sp. nov., isolated from surface-sterilized tissue of Thalictrum simplex L.</title>
        <authorList>
            <person name="Tuo L."/>
        </authorList>
    </citation>
    <scope>NUCLEOTIDE SEQUENCE [LARGE SCALE GENOMIC DNA]</scope>
    <source>
        <strain evidence="7 8">N2SHLJ1</strain>
    </source>
</reference>
<gene>
    <name evidence="7" type="ORF">EYB31_13590</name>
</gene>
<protein>
    <submittedName>
        <fullName evidence="7">Extracellular solute-binding protein</fullName>
    </submittedName>
</protein>
<evidence type="ECO:0000256" key="1">
    <source>
        <dbReference type="ARBA" id="ARBA00022475"/>
    </source>
</evidence>
<dbReference type="EMBL" id="SIRE01000009">
    <property type="protein sequence ID" value="TBL78535.1"/>
    <property type="molecule type" value="Genomic_DNA"/>
</dbReference>
<evidence type="ECO:0000256" key="4">
    <source>
        <dbReference type="ARBA" id="ARBA00023139"/>
    </source>
</evidence>
<dbReference type="OrthoDB" id="9787283at2"/>
<name>A0A4Q9DRM8_9BACL</name>
<sequence>MGSLLKSTSVATMSALLAVAAAGCGGDRNVKDAGAASAASDGNPYPKEISYWVPMNGNASPVMKSYSEMKSFQALEKKTGTKVNFQHPPAAQAADQFNLVLASGALPDVIEYNWSTVARSPDSLIKDKQILNLTQLIKEHAPNLNKVLESNPEFRKLVTTDEGNIYTFPFLLGDPALGTTSGPIMRKDWLDKLNLKAPTTIDEWETVLTAFRDRDPNGNGKKDEIPLSFAGMSELEAYNIFIGAWGITPGFYQNEGKVRYGSVQPEYKQFLTLMAKWYKEGLLDKDFASGTDSKVKDAKVTGDQLGAFVGFAGSGLGRYLTLMQEKNPQFALVGVKYPSLQKDGNSLGQYVYPFRGLGASISAKAKEPEKIAKWLDYKYGEEGHLLFSFGIEGESYTMVNNAPKFTDLIMKNPDKLPVGQAMAKYLLAMGDGPFVQDIRWLEQYYELPAQREAHSEWKKSDHSKILPPISLTSEESSKVASIMNDVKTYRDEMFNKFIMGVEPLDNFDKYVQTINKMGLDKAIESQQAALDRYNKRK</sequence>
<feature type="chain" id="PRO_5038707926" evidence="6">
    <location>
        <begin position="21"/>
        <end position="537"/>
    </location>
</feature>
<dbReference type="Gene3D" id="3.40.190.10">
    <property type="entry name" value="Periplasmic binding protein-like II"/>
    <property type="match status" value="2"/>
</dbReference>
<keyword evidence="8" id="KW-1185">Reference proteome</keyword>
<evidence type="ECO:0000256" key="2">
    <source>
        <dbReference type="ARBA" id="ARBA00022729"/>
    </source>
</evidence>
<keyword evidence="4" id="KW-0564">Palmitate</keyword>
<dbReference type="AlphaFoldDB" id="A0A4Q9DRM8"/>
<keyword evidence="2 6" id="KW-0732">Signal</keyword>
<feature type="signal peptide" evidence="6">
    <location>
        <begin position="1"/>
        <end position="20"/>
    </location>
</feature>
<keyword evidence="1" id="KW-1003">Cell membrane</keyword>
<keyword evidence="5" id="KW-0449">Lipoprotein</keyword>
<evidence type="ECO:0000313" key="8">
    <source>
        <dbReference type="Proteomes" id="UP000293142"/>
    </source>
</evidence>
<dbReference type="PANTHER" id="PTHR43649:SF33">
    <property type="entry name" value="POLYGALACTURONAN_RHAMNOGALACTURONAN-BINDING PROTEIN YTCQ"/>
    <property type="match status" value="1"/>
</dbReference>
<dbReference type="Proteomes" id="UP000293142">
    <property type="component" value="Unassembled WGS sequence"/>
</dbReference>
<evidence type="ECO:0000256" key="3">
    <source>
        <dbReference type="ARBA" id="ARBA00023136"/>
    </source>
</evidence>
<dbReference type="PANTHER" id="PTHR43649">
    <property type="entry name" value="ARABINOSE-BINDING PROTEIN-RELATED"/>
    <property type="match status" value="1"/>
</dbReference>
<organism evidence="7 8">
    <name type="scientific">Paenibacillus thalictri</name>
    <dbReference type="NCBI Taxonomy" id="2527873"/>
    <lineage>
        <taxon>Bacteria</taxon>
        <taxon>Bacillati</taxon>
        <taxon>Bacillota</taxon>
        <taxon>Bacilli</taxon>
        <taxon>Bacillales</taxon>
        <taxon>Paenibacillaceae</taxon>
        <taxon>Paenibacillus</taxon>
    </lineage>
</organism>
<dbReference type="InterPro" id="IPR050490">
    <property type="entry name" value="Bact_solute-bd_prot1"/>
</dbReference>
<comment type="caution">
    <text evidence="7">The sequence shown here is derived from an EMBL/GenBank/DDBJ whole genome shotgun (WGS) entry which is preliminary data.</text>
</comment>